<keyword evidence="1" id="KW-1133">Transmembrane helix</keyword>
<keyword evidence="1" id="KW-0812">Transmembrane</keyword>
<protein>
    <submittedName>
        <fullName evidence="2">Uncharacterized protein</fullName>
    </submittedName>
</protein>
<dbReference type="OrthoDB" id="9919172at2"/>
<feature type="transmembrane region" description="Helical" evidence="1">
    <location>
        <begin position="224"/>
        <end position="247"/>
    </location>
</feature>
<reference evidence="2 3" key="1">
    <citation type="submission" date="2016-12" db="EMBL/GenBank/DDBJ databases">
        <authorList>
            <person name="Song W.-J."/>
            <person name="Kurnit D.M."/>
        </authorList>
    </citation>
    <scope>NUCLEOTIDE SEQUENCE [LARGE SCALE GENOMIC DNA]</scope>
    <source>
        <strain evidence="2 3">CGB1038-1_S1</strain>
    </source>
</reference>
<dbReference type="Proteomes" id="UP000189299">
    <property type="component" value="Unassembled WGS sequence"/>
</dbReference>
<dbReference type="EMBL" id="MSTR01000012">
    <property type="protein sequence ID" value="ONN41860.1"/>
    <property type="molecule type" value="Genomic_DNA"/>
</dbReference>
<keyword evidence="1" id="KW-0472">Membrane</keyword>
<proteinExistence type="predicted"/>
<feature type="transmembrane region" description="Helical" evidence="1">
    <location>
        <begin position="154"/>
        <end position="174"/>
    </location>
</feature>
<feature type="transmembrane region" description="Helical" evidence="1">
    <location>
        <begin position="43"/>
        <end position="60"/>
    </location>
</feature>
<accession>A0A1V2UEX1</accession>
<sequence>MKKIYQKCLWISYITLGIAAFFVSLAVIVVTIFLWFINEDLSFNWFMSLLSFTMFLFLCLEIRKFMPSHYQEKKKEFREEIEIRSNDWIENTWLPLKRNIKRKEFWMLQLWPLGKICSYVARLIFDLTIYSIGVFGTAYFLINDPDITAASDIFTVLMTLIFVMFLSLFTQLIMQFTKQDLSLEKLFKNLFDLFVISGILVTITKRIEQSGRTTKGIKELLMTFVHFVNGHMYLFEIGIILALIGYISTKLIKRSIENELDIDLIPTISGYEYYVHYGKYDELIRTDIVHTSIHETIVRSIRSILKDGQDMKNIVRKKEVYNFYEVEANLRYGIGKLWLGGNGNPQNKHPMNSVRISFLKEHKET</sequence>
<organism evidence="2 3">
    <name type="scientific">Enterococcus mundtii</name>
    <dbReference type="NCBI Taxonomy" id="53346"/>
    <lineage>
        <taxon>Bacteria</taxon>
        <taxon>Bacillati</taxon>
        <taxon>Bacillota</taxon>
        <taxon>Bacilli</taxon>
        <taxon>Lactobacillales</taxon>
        <taxon>Enterococcaceae</taxon>
        <taxon>Enterococcus</taxon>
    </lineage>
</organism>
<feature type="transmembrane region" description="Helical" evidence="1">
    <location>
        <begin position="123"/>
        <end position="142"/>
    </location>
</feature>
<comment type="caution">
    <text evidence="2">The sequence shown here is derived from an EMBL/GenBank/DDBJ whole genome shotgun (WGS) entry which is preliminary data.</text>
</comment>
<evidence type="ECO:0000313" key="2">
    <source>
        <dbReference type="EMBL" id="ONN41860.1"/>
    </source>
</evidence>
<dbReference type="RefSeq" id="WP_077151853.1">
    <property type="nucleotide sequence ID" value="NZ_CABMMO010000012.1"/>
</dbReference>
<name>A0A1V2UEX1_ENTMU</name>
<evidence type="ECO:0000313" key="3">
    <source>
        <dbReference type="Proteomes" id="UP000189299"/>
    </source>
</evidence>
<dbReference type="AlphaFoldDB" id="A0A1V2UEX1"/>
<evidence type="ECO:0000256" key="1">
    <source>
        <dbReference type="SAM" id="Phobius"/>
    </source>
</evidence>
<gene>
    <name evidence="2" type="ORF">BTN92_11930</name>
</gene>
<feature type="transmembrane region" description="Helical" evidence="1">
    <location>
        <begin position="12"/>
        <end position="37"/>
    </location>
</feature>